<feature type="compositionally biased region" description="Basic and acidic residues" evidence="1">
    <location>
        <begin position="311"/>
        <end position="349"/>
    </location>
</feature>
<feature type="region of interest" description="Disordered" evidence="1">
    <location>
        <begin position="1"/>
        <end position="64"/>
    </location>
</feature>
<evidence type="ECO:0000256" key="1">
    <source>
        <dbReference type="SAM" id="MobiDB-lite"/>
    </source>
</evidence>
<name>A0ABS0N3G3_9SPHN</name>
<reference evidence="2 3" key="1">
    <citation type="submission" date="2020-11" db="EMBL/GenBank/DDBJ databases">
        <title>Erythrobacter sediminis sp. nov., a marine bacterium from a tidal flat of Garorim Bay.</title>
        <authorList>
            <person name="Kim D."/>
            <person name="Yoo Y."/>
            <person name="Kim J.-J."/>
        </authorList>
    </citation>
    <scope>NUCLEOTIDE SEQUENCE [LARGE SCALE GENOMIC DNA]</scope>
    <source>
        <strain evidence="2 3">JGD-13</strain>
    </source>
</reference>
<feature type="region of interest" description="Disordered" evidence="1">
    <location>
        <begin position="213"/>
        <end position="240"/>
    </location>
</feature>
<comment type="caution">
    <text evidence="2">The sequence shown here is derived from an EMBL/GenBank/DDBJ whole genome shotgun (WGS) entry which is preliminary data.</text>
</comment>
<dbReference type="EMBL" id="JAEANY010000002">
    <property type="protein sequence ID" value="MBH5322458.1"/>
    <property type="molecule type" value="Genomic_DNA"/>
</dbReference>
<evidence type="ECO:0000313" key="2">
    <source>
        <dbReference type="EMBL" id="MBH5322458.1"/>
    </source>
</evidence>
<keyword evidence="3" id="KW-1185">Reference proteome</keyword>
<sequence length="374" mass="40687">MMPLGNLRGTRRVKPTQGGWSQTKALPQPASPRRVRKVQPANEPTENHDRSGAAGNWSLPAEDDLGVSFGHQRAAKERSRAMIAAPVFSGDELQGEFESEGEGRRADTRIAEKEGSGRRMMQGGQRRSSAEGDRAQLADDNRETEPRRTTYKRPANSGNTGDDDRMIVKRDNGQSREEAPALADVLDPEDVFAMSDAGEGASTSDSAWIAEALTRQNERERGDQPENISSGPGHEIFDRMGSARSEVLSFDAGRFDVNARLDGFAKELRRADDARTPSTPPDLNDLDLLSHVASLASGETEESESDAPQTADHEPSAGKDDNIASKEEAKTEPDNEHSDMLCDAPKETSADTAQDEEISADDRSEETDNADKPE</sequence>
<feature type="compositionally biased region" description="Low complexity" evidence="1">
    <location>
        <begin position="118"/>
        <end position="127"/>
    </location>
</feature>
<feature type="region of interest" description="Disordered" evidence="1">
    <location>
        <begin position="268"/>
        <end position="374"/>
    </location>
</feature>
<organism evidence="2 3">
    <name type="scientific">Aurantiacibacter sediminis</name>
    <dbReference type="NCBI Taxonomy" id="2793064"/>
    <lineage>
        <taxon>Bacteria</taxon>
        <taxon>Pseudomonadati</taxon>
        <taxon>Pseudomonadota</taxon>
        <taxon>Alphaproteobacteria</taxon>
        <taxon>Sphingomonadales</taxon>
        <taxon>Erythrobacteraceae</taxon>
        <taxon>Aurantiacibacter</taxon>
    </lineage>
</organism>
<protein>
    <submittedName>
        <fullName evidence="2">Uncharacterized protein</fullName>
    </submittedName>
</protein>
<gene>
    <name evidence="2" type="ORF">I5L03_07645</name>
</gene>
<feature type="compositionally biased region" description="Basic and acidic residues" evidence="1">
    <location>
        <begin position="128"/>
        <end position="148"/>
    </location>
</feature>
<dbReference type="Proteomes" id="UP000602442">
    <property type="component" value="Unassembled WGS sequence"/>
</dbReference>
<feature type="region of interest" description="Disordered" evidence="1">
    <location>
        <begin position="86"/>
        <end position="189"/>
    </location>
</feature>
<accession>A0ABS0N3G3</accession>
<evidence type="ECO:0000313" key="3">
    <source>
        <dbReference type="Proteomes" id="UP000602442"/>
    </source>
</evidence>
<feature type="compositionally biased region" description="Basic and acidic residues" evidence="1">
    <location>
        <begin position="101"/>
        <end position="117"/>
    </location>
</feature>
<proteinExistence type="predicted"/>
<feature type="compositionally biased region" description="Basic and acidic residues" evidence="1">
    <location>
        <begin position="162"/>
        <end position="179"/>
    </location>
</feature>
<dbReference type="RefSeq" id="WP_197921155.1">
    <property type="nucleotide sequence ID" value="NZ_CAWPTA010000007.1"/>
</dbReference>
<feature type="compositionally biased region" description="Acidic residues" evidence="1">
    <location>
        <begin position="353"/>
        <end position="368"/>
    </location>
</feature>